<reference evidence="1" key="1">
    <citation type="submission" date="2023-04" db="EMBL/GenBank/DDBJ databases">
        <title>A chromosome-level genome assembly of the parasitoid wasp Eretmocerus hayati.</title>
        <authorList>
            <person name="Zhong Y."/>
            <person name="Liu S."/>
            <person name="Liu Y."/>
        </authorList>
    </citation>
    <scope>NUCLEOTIDE SEQUENCE</scope>
    <source>
        <strain evidence="1">ZJU_SS_LIU_2023</strain>
    </source>
</reference>
<name>A0ACC2N917_9HYME</name>
<proteinExistence type="predicted"/>
<keyword evidence="2" id="KW-1185">Reference proteome</keyword>
<evidence type="ECO:0000313" key="1">
    <source>
        <dbReference type="EMBL" id="KAJ8667704.1"/>
    </source>
</evidence>
<sequence length="148" mass="15824">MQSSVAKISHTQHRLSPQIALFFATLLAVSLAAPQGSYYSTPIPIVRSVGGGPNSDGSYAWEYETGNGIRAEEQGQFQPGQIEEQGTASVRGSYSYTAPDGTPISLNYVADENGFQPQGAHLPKVPAIPEGIARGLEWIANHPEQDNL</sequence>
<comment type="caution">
    <text evidence="1">The sequence shown here is derived from an EMBL/GenBank/DDBJ whole genome shotgun (WGS) entry which is preliminary data.</text>
</comment>
<gene>
    <name evidence="1" type="ORF">QAD02_009367</name>
</gene>
<dbReference type="Proteomes" id="UP001239111">
    <property type="component" value="Chromosome 4"/>
</dbReference>
<organism evidence="1 2">
    <name type="scientific">Eretmocerus hayati</name>
    <dbReference type="NCBI Taxonomy" id="131215"/>
    <lineage>
        <taxon>Eukaryota</taxon>
        <taxon>Metazoa</taxon>
        <taxon>Ecdysozoa</taxon>
        <taxon>Arthropoda</taxon>
        <taxon>Hexapoda</taxon>
        <taxon>Insecta</taxon>
        <taxon>Pterygota</taxon>
        <taxon>Neoptera</taxon>
        <taxon>Endopterygota</taxon>
        <taxon>Hymenoptera</taxon>
        <taxon>Apocrita</taxon>
        <taxon>Proctotrupomorpha</taxon>
        <taxon>Chalcidoidea</taxon>
        <taxon>Aphelinidae</taxon>
        <taxon>Aphelininae</taxon>
        <taxon>Eretmocerus</taxon>
    </lineage>
</organism>
<accession>A0ACC2N917</accession>
<protein>
    <submittedName>
        <fullName evidence="1">Uncharacterized protein</fullName>
    </submittedName>
</protein>
<dbReference type="EMBL" id="CM056744">
    <property type="protein sequence ID" value="KAJ8667704.1"/>
    <property type="molecule type" value="Genomic_DNA"/>
</dbReference>
<evidence type="ECO:0000313" key="2">
    <source>
        <dbReference type="Proteomes" id="UP001239111"/>
    </source>
</evidence>